<accession>A0ABT0V6Z2</accession>
<dbReference type="Pfam" id="PF01844">
    <property type="entry name" value="HNH"/>
    <property type="match status" value="1"/>
</dbReference>
<dbReference type="Pfam" id="PF03235">
    <property type="entry name" value="GmrSD_N"/>
    <property type="match status" value="1"/>
</dbReference>
<gene>
    <name evidence="3" type="ORF">NBH20_09670</name>
</gene>
<evidence type="ECO:0000313" key="4">
    <source>
        <dbReference type="Proteomes" id="UP001155079"/>
    </source>
</evidence>
<dbReference type="PANTHER" id="PTHR39639:SF1">
    <property type="entry name" value="DUF262 DOMAIN-CONTAINING PROTEIN"/>
    <property type="match status" value="1"/>
</dbReference>
<feature type="domain" description="HNH" evidence="1">
    <location>
        <begin position="396"/>
        <end position="437"/>
    </location>
</feature>
<dbReference type="Gene3D" id="1.10.30.50">
    <property type="match status" value="1"/>
</dbReference>
<dbReference type="InterPro" id="IPR002711">
    <property type="entry name" value="HNH"/>
</dbReference>
<name>A0ABT0V6Z2_9HYPH</name>
<evidence type="ECO:0000313" key="3">
    <source>
        <dbReference type="EMBL" id="MCM2401423.1"/>
    </source>
</evidence>
<protein>
    <submittedName>
        <fullName evidence="3">DUF262 domain-containing protein</fullName>
    </submittedName>
</protein>
<evidence type="ECO:0000259" key="1">
    <source>
        <dbReference type="Pfam" id="PF01844"/>
    </source>
</evidence>
<dbReference type="InterPro" id="IPR004919">
    <property type="entry name" value="GmrSD_N"/>
</dbReference>
<dbReference type="PANTHER" id="PTHR39639">
    <property type="entry name" value="CHROMOSOME 16, WHOLE GENOME SHOTGUN SEQUENCE"/>
    <property type="match status" value="1"/>
</dbReference>
<dbReference type="Proteomes" id="UP001155079">
    <property type="component" value="Unassembled WGS sequence"/>
</dbReference>
<reference evidence="3 4" key="1">
    <citation type="submission" date="2022-06" db="EMBL/GenBank/DDBJ databases">
        <authorList>
            <person name="Sun Q."/>
        </authorList>
    </citation>
    <scope>NUCLEOTIDE SEQUENCE [LARGE SCALE GENOMIC DNA]</scope>
    <source>
        <strain evidence="3 4">S153</strain>
    </source>
</reference>
<feature type="domain" description="GmrSD restriction endonucleases N-terminal" evidence="2">
    <location>
        <begin position="11"/>
        <end position="171"/>
    </location>
</feature>
<dbReference type="EMBL" id="JAMQAY010000003">
    <property type="protein sequence ID" value="MCM2401423.1"/>
    <property type="molecule type" value="Genomic_DNA"/>
</dbReference>
<proteinExistence type="predicted"/>
<dbReference type="RefSeq" id="WP_250944896.1">
    <property type="nucleotide sequence ID" value="NZ_JAMQAY010000003.1"/>
</dbReference>
<evidence type="ECO:0000259" key="2">
    <source>
        <dbReference type="Pfam" id="PF03235"/>
    </source>
</evidence>
<dbReference type="InterPro" id="IPR003615">
    <property type="entry name" value="HNH_nuc"/>
</dbReference>
<sequence length="465" mass="53976">MKFDPKTMKVGELVQLRKAGMLHVNQEYQRGQVWSRVQQQKLVDSLLRGYPIPLLYFHFKKQEAAGLISQRYEIIDGQQRLDAIYQFSEGAWPLLDPVKDDKKAKFPKFLKEQPCPWAGRSISDLNADMQRAFLDLELPVAIVETEQENEVRDLFVRLQSGLPLNAQETRDSWPGEFTDFILWLGGKPSIARYPGHRFFRATLGMKPEGDRGTTRQLAAQLSMVQMHRRENKYREFPDISSQAITDFYYEHVDFDRTGEEAKRLVQILDMLADNLAGWSGPKLHGHDAIHLVALADDLWDDYTPSWRDRLPEAFDNFQKGLIDGKKSKDSANPSEYWMRYGQWTRTNSDKGERIEIRHRFYVEKMIDWLRPEPKDKQRLYGDLDRALVYYSRNRKCDECGSKVLWKDAEIHHITPHYAGGSTTVENAALVHKECHPKGTKAEADFAAKFVKQKTLGQELEIILDL</sequence>
<keyword evidence="4" id="KW-1185">Reference proteome</keyword>
<organism evidence="3 4">
    <name type="scientific">Ciceribacter sichuanensis</name>
    <dbReference type="NCBI Taxonomy" id="2949647"/>
    <lineage>
        <taxon>Bacteria</taxon>
        <taxon>Pseudomonadati</taxon>
        <taxon>Pseudomonadota</taxon>
        <taxon>Alphaproteobacteria</taxon>
        <taxon>Hyphomicrobiales</taxon>
        <taxon>Rhizobiaceae</taxon>
        <taxon>Ciceribacter</taxon>
    </lineage>
</organism>
<comment type="caution">
    <text evidence="3">The sequence shown here is derived from an EMBL/GenBank/DDBJ whole genome shotgun (WGS) entry which is preliminary data.</text>
</comment>
<dbReference type="CDD" id="cd00085">
    <property type="entry name" value="HNHc"/>
    <property type="match status" value="1"/>
</dbReference>